<keyword evidence="1" id="KW-1133">Transmembrane helix</keyword>
<gene>
    <name evidence="2" type="ORF">PGLA1383_LOCUS37839</name>
</gene>
<protein>
    <recommendedName>
        <fullName evidence="4">SnoaL-like domain-containing protein</fullName>
    </recommendedName>
</protein>
<dbReference type="SUPFAM" id="SSF54427">
    <property type="entry name" value="NTF2-like"/>
    <property type="match status" value="2"/>
</dbReference>
<dbReference type="Pfam" id="PF07366">
    <property type="entry name" value="SnoaL"/>
    <property type="match status" value="1"/>
</dbReference>
<dbReference type="AlphaFoldDB" id="A0A813G1V3"/>
<keyword evidence="1" id="KW-0812">Transmembrane</keyword>
<dbReference type="EMBL" id="CAJNNV010027403">
    <property type="protein sequence ID" value="CAE8620275.1"/>
    <property type="molecule type" value="Genomic_DNA"/>
</dbReference>
<sequence>MHDVVTLVTQSSSTIAAVGHLAARMQHSLGYGKPLLHCRYQKLVFLLQTSPSGCFLYTQLKLCSIRVRLRKIAVVSGALLALTPSPFNMAMEEGYSNMEVPLRKPAMPFACVAALGFAALAGTVAIATMGVPAFTQPVGFRDTVGGPGSPLAKQVVVGMDTNVNLHIAWNDWKAWSAEMAPWWTEDFIYDFTFVGPWNFGPTKGLRAWYEGEHLHFNAAIPDSQWQDFIRAATNTTATSATYGLAQWSGEFAGVPPPKSHPKVVIRDLDFYVLEGKRISINWCLIDVADMFEQVGYQVVPKGPLKSEGYRAPDAMDGLTAPLSSKFTLEDAARSEEVWQAALHDDYDVGTGEGKWWAENINWYGPGGVGTAHSRKDYVKHWLQPLRAAFSDLERSTDLVVCEGPYCGAHFYMWGTHTGEWMGEKPTGKRVPIRCGAHARIVDGKIVEGWLIVDIPRAFHAMGVDFYGRAREMALAQAAALESHSQAADQ</sequence>
<dbReference type="Gene3D" id="3.10.450.50">
    <property type="match status" value="2"/>
</dbReference>
<evidence type="ECO:0008006" key="4">
    <source>
        <dbReference type="Google" id="ProtNLM"/>
    </source>
</evidence>
<dbReference type="InterPro" id="IPR032710">
    <property type="entry name" value="NTF2-like_dom_sf"/>
</dbReference>
<dbReference type="Proteomes" id="UP000654075">
    <property type="component" value="Unassembled WGS sequence"/>
</dbReference>
<keyword evidence="1" id="KW-0472">Membrane</keyword>
<evidence type="ECO:0000313" key="2">
    <source>
        <dbReference type="EMBL" id="CAE8620275.1"/>
    </source>
</evidence>
<organism evidence="2 3">
    <name type="scientific">Polarella glacialis</name>
    <name type="common">Dinoflagellate</name>
    <dbReference type="NCBI Taxonomy" id="89957"/>
    <lineage>
        <taxon>Eukaryota</taxon>
        <taxon>Sar</taxon>
        <taxon>Alveolata</taxon>
        <taxon>Dinophyceae</taxon>
        <taxon>Suessiales</taxon>
        <taxon>Suessiaceae</taxon>
        <taxon>Polarella</taxon>
    </lineage>
</organism>
<reference evidence="2" key="1">
    <citation type="submission" date="2021-02" db="EMBL/GenBank/DDBJ databases">
        <authorList>
            <person name="Dougan E. K."/>
            <person name="Rhodes N."/>
            <person name="Thang M."/>
            <person name="Chan C."/>
        </authorList>
    </citation>
    <scope>NUCLEOTIDE SEQUENCE</scope>
</reference>
<proteinExistence type="predicted"/>
<keyword evidence="3" id="KW-1185">Reference proteome</keyword>
<comment type="caution">
    <text evidence="2">The sequence shown here is derived from an EMBL/GenBank/DDBJ whole genome shotgun (WGS) entry which is preliminary data.</text>
</comment>
<dbReference type="InterPro" id="IPR009959">
    <property type="entry name" value="Cyclase_SnoaL-like"/>
</dbReference>
<evidence type="ECO:0000256" key="1">
    <source>
        <dbReference type="SAM" id="Phobius"/>
    </source>
</evidence>
<accession>A0A813G1V3</accession>
<feature type="transmembrane region" description="Helical" evidence="1">
    <location>
        <begin position="107"/>
        <end position="131"/>
    </location>
</feature>
<name>A0A813G1V3_POLGL</name>
<dbReference type="GO" id="GO:0030638">
    <property type="term" value="P:polyketide metabolic process"/>
    <property type="evidence" value="ECO:0007669"/>
    <property type="project" value="InterPro"/>
</dbReference>
<dbReference type="OrthoDB" id="3428563at2759"/>
<evidence type="ECO:0000313" key="3">
    <source>
        <dbReference type="Proteomes" id="UP000654075"/>
    </source>
</evidence>